<evidence type="ECO:0000256" key="2">
    <source>
        <dbReference type="ARBA" id="ARBA00023125"/>
    </source>
</evidence>
<dbReference type="InterPro" id="IPR018060">
    <property type="entry name" value="HTH_AraC"/>
</dbReference>
<comment type="caution">
    <text evidence="5">The sequence shown here is derived from an EMBL/GenBank/DDBJ whole genome shotgun (WGS) entry which is preliminary data.</text>
</comment>
<dbReference type="SUPFAM" id="SSF51215">
    <property type="entry name" value="Regulatory protein AraC"/>
    <property type="match status" value="1"/>
</dbReference>
<dbReference type="PANTHER" id="PTHR43280">
    <property type="entry name" value="ARAC-FAMILY TRANSCRIPTIONAL REGULATOR"/>
    <property type="match status" value="1"/>
</dbReference>
<dbReference type="PANTHER" id="PTHR43280:SF28">
    <property type="entry name" value="HTH-TYPE TRANSCRIPTIONAL ACTIVATOR RHAS"/>
    <property type="match status" value="1"/>
</dbReference>
<dbReference type="AlphaFoldDB" id="A0A927CI39"/>
<evidence type="ECO:0000313" key="5">
    <source>
        <dbReference type="EMBL" id="MBD2867924.1"/>
    </source>
</evidence>
<accession>A0A927CI39</accession>
<keyword evidence="6" id="KW-1185">Reference proteome</keyword>
<dbReference type="Proteomes" id="UP000632125">
    <property type="component" value="Unassembled WGS sequence"/>
</dbReference>
<evidence type="ECO:0000256" key="1">
    <source>
        <dbReference type="ARBA" id="ARBA00023015"/>
    </source>
</evidence>
<organism evidence="5 6">
    <name type="scientific">Paenibacillus arenilitoris</name>
    <dbReference type="NCBI Taxonomy" id="2772299"/>
    <lineage>
        <taxon>Bacteria</taxon>
        <taxon>Bacillati</taxon>
        <taxon>Bacillota</taxon>
        <taxon>Bacilli</taxon>
        <taxon>Bacillales</taxon>
        <taxon>Paenibacillaceae</taxon>
        <taxon>Paenibacillus</taxon>
    </lineage>
</organism>
<keyword evidence="3" id="KW-0804">Transcription</keyword>
<keyword evidence="2" id="KW-0238">DNA-binding</keyword>
<evidence type="ECO:0000256" key="3">
    <source>
        <dbReference type="ARBA" id="ARBA00023163"/>
    </source>
</evidence>
<reference evidence="5" key="1">
    <citation type="submission" date="2020-09" db="EMBL/GenBank/DDBJ databases">
        <title>A novel bacterium of genus Paenibacillus, isolated from South China Sea.</title>
        <authorList>
            <person name="Huang H."/>
            <person name="Mo K."/>
            <person name="Hu Y."/>
        </authorList>
    </citation>
    <scope>NUCLEOTIDE SEQUENCE</scope>
    <source>
        <strain evidence="5">IB182493</strain>
    </source>
</reference>
<dbReference type="InterPro" id="IPR009057">
    <property type="entry name" value="Homeodomain-like_sf"/>
</dbReference>
<evidence type="ECO:0000313" key="6">
    <source>
        <dbReference type="Proteomes" id="UP000632125"/>
    </source>
</evidence>
<name>A0A927CI39_9BACL</name>
<dbReference type="SUPFAM" id="SSF46689">
    <property type="entry name" value="Homeodomain-like"/>
    <property type="match status" value="2"/>
</dbReference>
<protein>
    <submittedName>
        <fullName evidence="5">Helix-turn-helix transcriptional regulator</fullName>
    </submittedName>
</protein>
<sequence length="293" mass="34010">MNTTLERILQNQLNHIHAEVIMSAYTESSPGWSEHRAEPDFYRFCYTDKGMGWLDINDKRHVFKPETLYLLPARTMQSFGTEGGDPFCFYWCHFRMEHSDTQFIQALQLPPFVCVRNGLPIRQLFAKMIDAQQSSAITRELRLKAVLLELIAFYLDESKIQHGKLTEPNFGVKWDELLDYIEENLHTGMQVEELARFAYLHPNYFISTFKSVMGCSPIQYVTNRRIAAAKRLLAETKLPVAAVAKHVGMQNHYLSRLFKRYTGITPVQYRRIACLGQDEAIRALRNEEEGRGH</sequence>
<dbReference type="Gene3D" id="2.60.120.280">
    <property type="entry name" value="Regulatory protein AraC"/>
    <property type="match status" value="1"/>
</dbReference>
<gene>
    <name evidence="5" type="ORF">IDH41_04980</name>
</gene>
<dbReference type="InterPro" id="IPR037923">
    <property type="entry name" value="HTH-like"/>
</dbReference>
<dbReference type="PROSITE" id="PS01124">
    <property type="entry name" value="HTH_ARAC_FAMILY_2"/>
    <property type="match status" value="1"/>
</dbReference>
<dbReference type="GO" id="GO:0043565">
    <property type="term" value="F:sequence-specific DNA binding"/>
    <property type="evidence" value="ECO:0007669"/>
    <property type="project" value="InterPro"/>
</dbReference>
<dbReference type="EMBL" id="JACXIY010000006">
    <property type="protein sequence ID" value="MBD2867924.1"/>
    <property type="molecule type" value="Genomic_DNA"/>
</dbReference>
<feature type="domain" description="HTH araC/xylS-type" evidence="4">
    <location>
        <begin position="175"/>
        <end position="272"/>
    </location>
</feature>
<dbReference type="SMART" id="SM00342">
    <property type="entry name" value="HTH_ARAC"/>
    <property type="match status" value="1"/>
</dbReference>
<dbReference type="Pfam" id="PF02311">
    <property type="entry name" value="AraC_binding"/>
    <property type="match status" value="1"/>
</dbReference>
<dbReference type="Pfam" id="PF12833">
    <property type="entry name" value="HTH_18"/>
    <property type="match status" value="1"/>
</dbReference>
<evidence type="ECO:0000259" key="4">
    <source>
        <dbReference type="PROSITE" id="PS01124"/>
    </source>
</evidence>
<proteinExistence type="predicted"/>
<dbReference type="RefSeq" id="WP_190858853.1">
    <property type="nucleotide sequence ID" value="NZ_JACXIY010000006.1"/>
</dbReference>
<dbReference type="InterPro" id="IPR003313">
    <property type="entry name" value="AraC-bd"/>
</dbReference>
<dbReference type="GO" id="GO:0003700">
    <property type="term" value="F:DNA-binding transcription factor activity"/>
    <property type="evidence" value="ECO:0007669"/>
    <property type="project" value="InterPro"/>
</dbReference>
<keyword evidence="1" id="KW-0805">Transcription regulation</keyword>
<dbReference type="Gene3D" id="1.10.10.60">
    <property type="entry name" value="Homeodomain-like"/>
    <property type="match status" value="2"/>
</dbReference>